<dbReference type="GO" id="GO:0008745">
    <property type="term" value="F:N-acetylmuramoyl-L-alanine amidase activity"/>
    <property type="evidence" value="ECO:0007669"/>
    <property type="project" value="InterPro"/>
</dbReference>
<feature type="compositionally biased region" description="Basic and acidic residues" evidence="2">
    <location>
        <begin position="25"/>
        <end position="46"/>
    </location>
</feature>
<feature type="region of interest" description="Disordered" evidence="2">
    <location>
        <begin position="162"/>
        <end position="245"/>
    </location>
</feature>
<evidence type="ECO:0000256" key="2">
    <source>
        <dbReference type="SAM" id="MobiDB-lite"/>
    </source>
</evidence>
<feature type="compositionally biased region" description="Pro residues" evidence="2">
    <location>
        <begin position="235"/>
        <end position="245"/>
    </location>
</feature>
<dbReference type="CDD" id="cd06583">
    <property type="entry name" value="PGRP"/>
    <property type="match status" value="1"/>
</dbReference>
<dbReference type="SMART" id="SM00701">
    <property type="entry name" value="PGRP"/>
    <property type="match status" value="1"/>
</dbReference>
<organism evidence="5 6">
    <name type="scientific">Streptomyces tsukubensis (strain DSM 42081 / NBRC 108919 / NRRL 18488 / 9993)</name>
    <dbReference type="NCBI Taxonomy" id="1114943"/>
    <lineage>
        <taxon>Bacteria</taxon>
        <taxon>Bacillati</taxon>
        <taxon>Actinomycetota</taxon>
        <taxon>Actinomycetes</taxon>
        <taxon>Kitasatosporales</taxon>
        <taxon>Streptomycetaceae</taxon>
        <taxon>Streptomyces</taxon>
    </lineage>
</organism>
<dbReference type="SMART" id="SM00644">
    <property type="entry name" value="Ami_2"/>
    <property type="match status" value="1"/>
</dbReference>
<keyword evidence="6" id="KW-1185">Reference proteome</keyword>
<evidence type="ECO:0000259" key="3">
    <source>
        <dbReference type="SMART" id="SM00644"/>
    </source>
</evidence>
<dbReference type="PRINTS" id="PR01217">
    <property type="entry name" value="PRICHEXTENSN"/>
</dbReference>
<dbReference type="AlphaFoldDB" id="I2N604"/>
<feature type="compositionally biased region" description="Low complexity" evidence="2">
    <location>
        <begin position="165"/>
        <end position="196"/>
    </location>
</feature>
<dbReference type="PANTHER" id="PTHR11022:SF41">
    <property type="entry name" value="PEPTIDOGLYCAN-RECOGNITION PROTEIN LC-RELATED"/>
    <property type="match status" value="1"/>
</dbReference>
<dbReference type="InterPro" id="IPR036505">
    <property type="entry name" value="Amidase/PGRP_sf"/>
</dbReference>
<feature type="region of interest" description="Disordered" evidence="2">
    <location>
        <begin position="80"/>
        <end position="108"/>
    </location>
</feature>
<proteinExistence type="inferred from homology"/>
<dbReference type="InterPro" id="IPR002502">
    <property type="entry name" value="Amidase_domain"/>
</dbReference>
<dbReference type="EMBL" id="CP029159">
    <property type="protein sequence ID" value="QKM67560.1"/>
    <property type="molecule type" value="Genomic_DNA"/>
</dbReference>
<comment type="similarity">
    <text evidence="1">Belongs to the N-acetylmuramoyl-L-alanine amidase 2 family.</text>
</comment>
<dbReference type="Gene3D" id="3.40.80.10">
    <property type="entry name" value="Peptidoglycan recognition protein-like"/>
    <property type="match status" value="1"/>
</dbReference>
<gene>
    <name evidence="5" type="ORF">STSU_010710</name>
</gene>
<dbReference type="InterPro" id="IPR006619">
    <property type="entry name" value="PGRP_domain_met/bac"/>
</dbReference>
<evidence type="ECO:0000259" key="4">
    <source>
        <dbReference type="SMART" id="SM00701"/>
    </source>
</evidence>
<feature type="domain" description="Peptidoglycan recognition protein family" evidence="4">
    <location>
        <begin position="244"/>
        <end position="394"/>
    </location>
</feature>
<evidence type="ECO:0000313" key="6">
    <source>
        <dbReference type="Proteomes" id="UP000005940"/>
    </source>
</evidence>
<evidence type="ECO:0000313" key="5">
    <source>
        <dbReference type="EMBL" id="QKM67560.1"/>
    </source>
</evidence>
<accession>I2N604</accession>
<evidence type="ECO:0000256" key="1">
    <source>
        <dbReference type="ARBA" id="ARBA00007553"/>
    </source>
</evidence>
<protein>
    <submittedName>
        <fullName evidence="5">N-acetylmuramoyl-L-alanine amidase</fullName>
    </submittedName>
</protein>
<feature type="region of interest" description="Disordered" evidence="2">
    <location>
        <begin position="1"/>
        <end position="46"/>
    </location>
</feature>
<dbReference type="Gene3D" id="2.60.120.260">
    <property type="entry name" value="Galactose-binding domain-like"/>
    <property type="match status" value="1"/>
</dbReference>
<feature type="compositionally biased region" description="Low complexity" evidence="2">
    <location>
        <begin position="206"/>
        <end position="221"/>
    </location>
</feature>
<feature type="domain" description="N-acetylmuramoyl-L-alanine amidase" evidence="3">
    <location>
        <begin position="259"/>
        <end position="430"/>
    </location>
</feature>
<dbReference type="Pfam" id="PF01510">
    <property type="entry name" value="Amidase_2"/>
    <property type="match status" value="1"/>
</dbReference>
<dbReference type="GO" id="GO:0008270">
    <property type="term" value="F:zinc ion binding"/>
    <property type="evidence" value="ECO:0007669"/>
    <property type="project" value="InterPro"/>
</dbReference>
<dbReference type="GO" id="GO:0009253">
    <property type="term" value="P:peptidoglycan catabolic process"/>
    <property type="evidence" value="ECO:0007669"/>
    <property type="project" value="InterPro"/>
</dbReference>
<dbReference type="PANTHER" id="PTHR11022">
    <property type="entry name" value="PEPTIDOGLYCAN RECOGNITION PROTEIN"/>
    <property type="match status" value="1"/>
</dbReference>
<name>I2N604_STRT9</name>
<sequence length="748" mass="76859">MLVIQSVAGGPGGGEDGAKPGSTRTEARASELKVAADRTSAELPRRDTEPFSLLGVTWTDPAARITGTVEVRTKSAESGKWSGWRSLDGDHAVHGDGTGRGGTDPMWVGPSKGVEARVKAGGEVTELPAGIRLDMIDPGTGSVTAMEPAAFALPAADTEITEQNTPATETPATDPAATAEPPLTTPSATASTEAPPVTDPPATIQPSPSATTGPAPTGSPTTKPPTTAPTTAPTAGPPSTAPRPPIVTRAEWKADESMSPEGPTYLPGDKVKAVTVHHTSLTNDYTCAEGPAVVRGVYAYHVVSQKWKDIGYHFLVDKCGTIYEGRKGGMDRPVVGAHAYGFNSETSSVSLMGNFMEVAPTQAALNSAARVAAWKLGQYGVDPMGTTVLTAGAAGASIPALGGQKWNVGDKVTRNTIHGHGHVTATACPGTKMYPLLNNIRELAGGSVSGLAVSSVTGGGTVGTTAYVKNTATVNWKATTPAPLIAKYEVLVNGKAVASTAGTATSAKVTLAAGSHQIAVRATHISRKTVTSAARTVIAETTPPVFSTKPTVALRPGTVDATAVPVTLGWKATDARALRDVRLTQPLAKVYGPTVTAASHTSKPAATTWSLTAYDQAGNAATAAVAATPVILQEAHAVKTGAWSTKSSSSYLGSKSYSSATKNASLTWTFTGRSAAWVVSRAATSGQANVYVDGKLVKTVDLKSTATKYRDAIWTQTWATSAKHTVKIVVVGTAKRPTITTDGLVYVK</sequence>
<reference evidence="5 6" key="1">
    <citation type="journal article" date="2012" name="J. Bacteriol.">
        <title>Draft genome of Streptomyces tsukubaensis NRRL 18488, the producer of the clinically important immunosuppressant tacrolimus (FK506).</title>
        <authorList>
            <person name="Barreiro C."/>
            <person name="Prieto C."/>
            <person name="Sola-Landa A."/>
            <person name="Solera E."/>
            <person name="Martinez-Castro M."/>
            <person name="Perez-Redondo R."/>
            <person name="Garcia-Estrada C."/>
            <person name="Aparicio J.F."/>
            <person name="Fernandez-Martinez L.T."/>
            <person name="Santos-Aberturas J."/>
            <person name="Salehi-Najafabadi Z."/>
            <person name="Rodriguez-Garcia A."/>
            <person name="Tauch A."/>
            <person name="Martin J.F."/>
        </authorList>
    </citation>
    <scope>NUCLEOTIDE SEQUENCE [LARGE SCALE GENOMIC DNA]</scope>
    <source>
        <strain evidence="6">DSM 42081 / NBRC 108919 / NRRL 18488 / 9993</strain>
    </source>
</reference>
<dbReference type="SUPFAM" id="SSF55846">
    <property type="entry name" value="N-acetylmuramoyl-L-alanine amidase-like"/>
    <property type="match status" value="1"/>
</dbReference>
<dbReference type="Proteomes" id="UP000005940">
    <property type="component" value="Chromosome"/>
</dbReference>
<dbReference type="InterPro" id="IPR015510">
    <property type="entry name" value="PGRP"/>
</dbReference>